<protein>
    <submittedName>
        <fullName evidence="4">GNAT family N-acetyltransferase</fullName>
    </submittedName>
</protein>
<dbReference type="OrthoDB" id="9790865at2"/>
<dbReference type="Proteomes" id="UP000309133">
    <property type="component" value="Unassembled WGS sequence"/>
</dbReference>
<evidence type="ECO:0000313" key="5">
    <source>
        <dbReference type="Proteomes" id="UP000309133"/>
    </source>
</evidence>
<dbReference type="AlphaFoldDB" id="A0A4S4FQY7"/>
<dbReference type="InterPro" id="IPR016181">
    <property type="entry name" value="Acyl_CoA_acyltransferase"/>
</dbReference>
<dbReference type="CDD" id="cd04301">
    <property type="entry name" value="NAT_SF"/>
    <property type="match status" value="1"/>
</dbReference>
<evidence type="ECO:0000256" key="2">
    <source>
        <dbReference type="ARBA" id="ARBA00023315"/>
    </source>
</evidence>
<dbReference type="SUPFAM" id="SSF55729">
    <property type="entry name" value="Acyl-CoA N-acyltransferases (Nat)"/>
    <property type="match status" value="1"/>
</dbReference>
<dbReference type="PANTHER" id="PTHR43877:SF1">
    <property type="entry name" value="ACETYLTRANSFERASE"/>
    <property type="match status" value="1"/>
</dbReference>
<dbReference type="EMBL" id="SSSM01000002">
    <property type="protein sequence ID" value="THG32292.1"/>
    <property type="molecule type" value="Genomic_DNA"/>
</dbReference>
<gene>
    <name evidence="4" type="ORF">E6C64_04510</name>
</gene>
<evidence type="ECO:0000313" key="4">
    <source>
        <dbReference type="EMBL" id="THG32292.1"/>
    </source>
</evidence>
<evidence type="ECO:0000256" key="1">
    <source>
        <dbReference type="ARBA" id="ARBA00022679"/>
    </source>
</evidence>
<accession>A0A4S4FQY7</accession>
<keyword evidence="2" id="KW-0012">Acyltransferase</keyword>
<dbReference type="InterPro" id="IPR050832">
    <property type="entry name" value="Bact_Acetyltransf"/>
</dbReference>
<dbReference type="InterPro" id="IPR000182">
    <property type="entry name" value="GNAT_dom"/>
</dbReference>
<comment type="caution">
    <text evidence="4">The sequence shown here is derived from an EMBL/GenBank/DDBJ whole genome shotgun (WGS) entry which is preliminary data.</text>
</comment>
<feature type="domain" description="N-acetyltransferase" evidence="3">
    <location>
        <begin position="4"/>
        <end position="163"/>
    </location>
</feature>
<dbReference type="RefSeq" id="WP_136426457.1">
    <property type="nucleotide sequence ID" value="NZ_SSSM01000002.1"/>
</dbReference>
<dbReference type="Gene3D" id="3.40.630.30">
    <property type="match status" value="1"/>
</dbReference>
<proteinExistence type="predicted"/>
<keyword evidence="5" id="KW-1185">Reference proteome</keyword>
<name>A0A4S4FQY7_9MICO</name>
<sequence>MSGFQIRDAGPADTLALSEALVEAANWNSNRIEPRVNVLSHPVRSRYVAGWPRPGDGGLVAETPEGEVIGAAWYRLMSADRPGFGYVTAGVPELTLGVRPMWRARGVGRALLQGLLRKAAESGHARISLSVEHGNFAQRLYRSEGFTVLSSGETSDVMVRSLN</sequence>
<keyword evidence="1 4" id="KW-0808">Transferase</keyword>
<dbReference type="PROSITE" id="PS51186">
    <property type="entry name" value="GNAT"/>
    <property type="match status" value="1"/>
</dbReference>
<dbReference type="Pfam" id="PF00583">
    <property type="entry name" value="Acetyltransf_1"/>
    <property type="match status" value="1"/>
</dbReference>
<dbReference type="PANTHER" id="PTHR43877">
    <property type="entry name" value="AMINOALKYLPHOSPHONATE N-ACETYLTRANSFERASE-RELATED-RELATED"/>
    <property type="match status" value="1"/>
</dbReference>
<reference evidence="4 5" key="1">
    <citation type="submission" date="2019-04" db="EMBL/GenBank/DDBJ databases">
        <authorList>
            <person name="Jiang L."/>
        </authorList>
    </citation>
    <scope>NUCLEOTIDE SEQUENCE [LARGE SCALE GENOMIC DNA]</scope>
    <source>
        <strain evidence="4 5">YIM 131853</strain>
    </source>
</reference>
<organism evidence="4 5">
    <name type="scientific">Naasia lichenicola</name>
    <dbReference type="NCBI Taxonomy" id="2565933"/>
    <lineage>
        <taxon>Bacteria</taxon>
        <taxon>Bacillati</taxon>
        <taxon>Actinomycetota</taxon>
        <taxon>Actinomycetes</taxon>
        <taxon>Micrococcales</taxon>
        <taxon>Microbacteriaceae</taxon>
        <taxon>Naasia</taxon>
    </lineage>
</organism>
<evidence type="ECO:0000259" key="3">
    <source>
        <dbReference type="PROSITE" id="PS51186"/>
    </source>
</evidence>
<dbReference type="GO" id="GO:0016747">
    <property type="term" value="F:acyltransferase activity, transferring groups other than amino-acyl groups"/>
    <property type="evidence" value="ECO:0007669"/>
    <property type="project" value="InterPro"/>
</dbReference>